<comment type="similarity">
    <text evidence="2">Belongs to the major facilitator superfamily. Proton-dependent oligopeptide transporter (POT/PTR) (TC 2.A.17) family.</text>
</comment>
<dbReference type="PANTHER" id="PTHR11654">
    <property type="entry name" value="OLIGOPEPTIDE TRANSPORTER-RELATED"/>
    <property type="match status" value="1"/>
</dbReference>
<feature type="transmembrane region" description="Helical" evidence="7">
    <location>
        <begin position="111"/>
        <end position="131"/>
    </location>
</feature>
<dbReference type="InterPro" id="IPR018456">
    <property type="entry name" value="PTR2_symporter_CS"/>
</dbReference>
<dbReference type="InterPro" id="IPR044739">
    <property type="entry name" value="NRT1/PTR"/>
</dbReference>
<feature type="transmembrane region" description="Helical" evidence="7">
    <location>
        <begin position="487"/>
        <end position="509"/>
    </location>
</feature>
<keyword evidence="4 7" id="KW-0812">Transmembrane</keyword>
<evidence type="ECO:0000256" key="3">
    <source>
        <dbReference type="ARBA" id="ARBA00022553"/>
    </source>
</evidence>
<dbReference type="InterPro" id="IPR036259">
    <property type="entry name" value="MFS_trans_sf"/>
</dbReference>
<dbReference type="Pfam" id="PF00854">
    <property type="entry name" value="PTR2"/>
    <property type="match status" value="1"/>
</dbReference>
<evidence type="ECO:0000256" key="6">
    <source>
        <dbReference type="ARBA" id="ARBA00023136"/>
    </source>
</evidence>
<accession>A0ABM3IMI2</accession>
<keyword evidence="6 7" id="KW-0472">Membrane</keyword>
<reference evidence="9" key="1">
    <citation type="submission" date="2025-08" db="UniProtKB">
        <authorList>
            <consortium name="RefSeq"/>
        </authorList>
    </citation>
    <scope>IDENTIFICATION</scope>
    <source>
        <tissue evidence="9">Seedling</tissue>
    </source>
</reference>
<keyword evidence="5 7" id="KW-1133">Transmembrane helix</keyword>
<feature type="transmembrane region" description="Helical" evidence="7">
    <location>
        <begin position="221"/>
        <end position="243"/>
    </location>
</feature>
<feature type="transmembrane region" description="Helical" evidence="7">
    <location>
        <begin position="363"/>
        <end position="383"/>
    </location>
</feature>
<proteinExistence type="inferred from homology"/>
<evidence type="ECO:0000313" key="9">
    <source>
        <dbReference type="RefSeq" id="XP_048331632.2"/>
    </source>
</evidence>
<name>A0ABM3IMI2_ZIZJJ</name>
<evidence type="ECO:0000256" key="2">
    <source>
        <dbReference type="ARBA" id="ARBA00005982"/>
    </source>
</evidence>
<feature type="transmembrane region" description="Helical" evidence="7">
    <location>
        <begin position="456"/>
        <end position="475"/>
    </location>
</feature>
<dbReference type="GeneID" id="107421482"/>
<dbReference type="PROSITE" id="PS01022">
    <property type="entry name" value="PTR2_1"/>
    <property type="match status" value="1"/>
</dbReference>
<evidence type="ECO:0000256" key="5">
    <source>
        <dbReference type="ARBA" id="ARBA00022989"/>
    </source>
</evidence>
<feature type="transmembrane region" description="Helical" evidence="7">
    <location>
        <begin position="196"/>
        <end position="215"/>
    </location>
</feature>
<sequence>MAVSSHASTALSQTPLLENIVEGAVDYKGQRVGRSNSGGWSAAALIIGVEVSERFAYYGISSNLITYLTGPLGQSTAKAAENVNVWSGTALMLPLLGALVADSFLGRYRTIVVASVLYIVGLSLMILSAILPSTSCQTNKILSCSTEIQEILFFFSLYLVALAQGGHRPCVQALGADQFDEKDAEESKTKSSFFNWWNFGICVGSLVSYLILNYIQDNLSWVLGFGVPCIAMLLAFVVFLLGTKTYRYSMMPRKRSPFARIGRVFVAAFKNRRSNPATITIEEEYGTPSYQSFEQFKFLNKALHAADEPLISINEVEEAKTVLRLVPIWGSCMAVSIAIAQLSTLFTKQGATMDRKILFGFNIPAASLQSFTSLSILIFIPIYDRIFVPIARAFTGKTSGITMLQRIGIGIFSSSLSMVVAALVEIKRLNTAQQFGLVDMPSAPVPMTVWWLLPQYLLIGIADVFGTIGIQEFFYSQVPIEMRSIGLALFLSVFGLGNILSSFLVSAIDKVTSPNSWFSNNLNKAHLDYFYWLLAGLCAIGFVVYLYSARSYIYNGGCI</sequence>
<evidence type="ECO:0000256" key="4">
    <source>
        <dbReference type="ARBA" id="ARBA00022692"/>
    </source>
</evidence>
<evidence type="ECO:0000256" key="7">
    <source>
        <dbReference type="SAM" id="Phobius"/>
    </source>
</evidence>
<feature type="transmembrane region" description="Helical" evidence="7">
    <location>
        <begin position="529"/>
        <end position="547"/>
    </location>
</feature>
<evidence type="ECO:0000313" key="8">
    <source>
        <dbReference type="Proteomes" id="UP001652623"/>
    </source>
</evidence>
<keyword evidence="8" id="KW-1185">Reference proteome</keyword>
<organism evidence="8 9">
    <name type="scientific">Ziziphus jujuba</name>
    <name type="common">Chinese jujube</name>
    <name type="synonym">Ziziphus sativa</name>
    <dbReference type="NCBI Taxonomy" id="326968"/>
    <lineage>
        <taxon>Eukaryota</taxon>
        <taxon>Viridiplantae</taxon>
        <taxon>Streptophyta</taxon>
        <taxon>Embryophyta</taxon>
        <taxon>Tracheophyta</taxon>
        <taxon>Spermatophyta</taxon>
        <taxon>Magnoliopsida</taxon>
        <taxon>eudicotyledons</taxon>
        <taxon>Gunneridae</taxon>
        <taxon>Pentapetalae</taxon>
        <taxon>rosids</taxon>
        <taxon>fabids</taxon>
        <taxon>Rosales</taxon>
        <taxon>Rhamnaceae</taxon>
        <taxon>Paliureae</taxon>
        <taxon>Ziziphus</taxon>
    </lineage>
</organism>
<gene>
    <name evidence="9" type="primary">LOC107421482</name>
</gene>
<dbReference type="Proteomes" id="UP001652623">
    <property type="component" value="Chromosome 5"/>
</dbReference>
<protein>
    <submittedName>
        <fullName evidence="9">Protein NRT1/ PTR FAMILY 5.10</fullName>
    </submittedName>
</protein>
<comment type="subcellular location">
    <subcellularLocation>
        <location evidence="1">Membrane</location>
        <topology evidence="1">Multi-pass membrane protein</topology>
    </subcellularLocation>
</comment>
<dbReference type="CDD" id="cd17417">
    <property type="entry name" value="MFS_NPF5"/>
    <property type="match status" value="1"/>
</dbReference>
<dbReference type="Gene3D" id="1.20.1250.20">
    <property type="entry name" value="MFS general substrate transporter like domains"/>
    <property type="match status" value="1"/>
</dbReference>
<feature type="transmembrane region" description="Helical" evidence="7">
    <location>
        <begin position="404"/>
        <end position="424"/>
    </location>
</feature>
<evidence type="ECO:0000256" key="1">
    <source>
        <dbReference type="ARBA" id="ARBA00004141"/>
    </source>
</evidence>
<keyword evidence="3" id="KW-0597">Phosphoprotein</keyword>
<dbReference type="SUPFAM" id="SSF103473">
    <property type="entry name" value="MFS general substrate transporter"/>
    <property type="match status" value="1"/>
</dbReference>
<feature type="transmembrane region" description="Helical" evidence="7">
    <location>
        <begin position="83"/>
        <end position="105"/>
    </location>
</feature>
<dbReference type="RefSeq" id="XP_048331632.2">
    <property type="nucleotide sequence ID" value="XM_048475675.2"/>
</dbReference>
<dbReference type="InterPro" id="IPR000109">
    <property type="entry name" value="POT_fam"/>
</dbReference>